<sequence length="88" mass="10233">MNTTVKTTILLPEDELLRAKMAAIQENKTLSEIIREAIAQRIPGKTAKREKKKDPMRLAGLFKLGVKKEDTFRRKDIYDQYLKRKMGI</sequence>
<dbReference type="GO" id="GO:0006355">
    <property type="term" value="P:regulation of DNA-templated transcription"/>
    <property type="evidence" value="ECO:0007669"/>
    <property type="project" value="InterPro"/>
</dbReference>
<name>A0A0G1BGT5_9BACT</name>
<evidence type="ECO:0000313" key="2">
    <source>
        <dbReference type="Proteomes" id="UP000034320"/>
    </source>
</evidence>
<comment type="caution">
    <text evidence="1">The sequence shown here is derived from an EMBL/GenBank/DDBJ whole genome shotgun (WGS) entry which is preliminary data.</text>
</comment>
<dbReference type="EMBL" id="LCDD01000035">
    <property type="protein sequence ID" value="KKS45541.1"/>
    <property type="molecule type" value="Genomic_DNA"/>
</dbReference>
<dbReference type="Proteomes" id="UP000034320">
    <property type="component" value="Unassembled WGS sequence"/>
</dbReference>
<accession>A0A0G1BGT5</accession>
<dbReference type="InterPro" id="IPR010985">
    <property type="entry name" value="Ribbon_hlx_hlx"/>
</dbReference>
<dbReference type="SUPFAM" id="SSF47598">
    <property type="entry name" value="Ribbon-helix-helix"/>
    <property type="match status" value="1"/>
</dbReference>
<organism evidence="1 2">
    <name type="scientific">Candidatus Gottesmanbacteria bacterium GW2011_GWA2_42_18</name>
    <dbReference type="NCBI Taxonomy" id="1618442"/>
    <lineage>
        <taxon>Bacteria</taxon>
        <taxon>Candidatus Gottesmaniibacteriota</taxon>
    </lineage>
</organism>
<reference evidence="1 2" key="1">
    <citation type="journal article" date="2015" name="Nature">
        <title>rRNA introns, odd ribosomes, and small enigmatic genomes across a large radiation of phyla.</title>
        <authorList>
            <person name="Brown C.T."/>
            <person name="Hug L.A."/>
            <person name="Thomas B.C."/>
            <person name="Sharon I."/>
            <person name="Castelle C.J."/>
            <person name="Singh A."/>
            <person name="Wilkins M.J."/>
            <person name="Williams K.H."/>
            <person name="Banfield J.F."/>
        </authorList>
    </citation>
    <scope>NUCLEOTIDE SEQUENCE [LARGE SCALE GENOMIC DNA]</scope>
</reference>
<proteinExistence type="predicted"/>
<dbReference type="AlphaFoldDB" id="A0A0G1BGT5"/>
<evidence type="ECO:0000313" key="1">
    <source>
        <dbReference type="EMBL" id="KKS45541.1"/>
    </source>
</evidence>
<gene>
    <name evidence="1" type="ORF">UV09_C0035G0017</name>
</gene>
<protein>
    <recommendedName>
        <fullName evidence="3">Ribbon-helix-helix protein CopG domain-containing protein</fullName>
    </recommendedName>
</protein>
<evidence type="ECO:0008006" key="3">
    <source>
        <dbReference type="Google" id="ProtNLM"/>
    </source>
</evidence>